<feature type="domain" description="Glycoside hydrolase family 5" evidence="5">
    <location>
        <begin position="127"/>
        <end position="422"/>
    </location>
</feature>
<dbReference type="GO" id="GO:0016798">
    <property type="term" value="F:hydrolase activity, acting on glycosyl bonds"/>
    <property type="evidence" value="ECO:0007669"/>
    <property type="project" value="UniProtKB-KW"/>
</dbReference>
<evidence type="ECO:0000256" key="1">
    <source>
        <dbReference type="ARBA" id="ARBA00022801"/>
    </source>
</evidence>
<dbReference type="Gene3D" id="3.20.20.80">
    <property type="entry name" value="Glycosidases"/>
    <property type="match status" value="1"/>
</dbReference>
<feature type="signal peptide" evidence="4">
    <location>
        <begin position="1"/>
        <end position="24"/>
    </location>
</feature>
<protein>
    <submittedName>
        <fullName evidence="6">Glycoside hydrolase family 5 protein</fullName>
        <ecNumber evidence="6">3.2.1.-</ecNumber>
    </submittedName>
</protein>
<dbReference type="SUPFAM" id="SSF51445">
    <property type="entry name" value="(Trans)glycosidases"/>
    <property type="match status" value="1"/>
</dbReference>
<feature type="region of interest" description="Disordered" evidence="3">
    <location>
        <begin position="28"/>
        <end position="47"/>
    </location>
</feature>
<dbReference type="InterPro" id="IPR018087">
    <property type="entry name" value="Glyco_hydro_5_CS"/>
</dbReference>
<proteinExistence type="predicted"/>
<keyword evidence="1 6" id="KW-0378">Hydrolase</keyword>
<comment type="caution">
    <text evidence="6">The sequence shown here is derived from an EMBL/GenBank/DDBJ whole genome shotgun (WGS) entry which is preliminary data.</text>
</comment>
<keyword evidence="2 6" id="KW-0326">Glycosidase</keyword>
<dbReference type="RefSeq" id="WP_381366416.1">
    <property type="nucleotide sequence ID" value="NZ_JBHSOA010000051.1"/>
</dbReference>
<sequence length="661" mass="71033">MRGSFVRATLAAVLLLAPVTPAAAATATTQESADGLPSVSDPATTAGTSAVSATAGASAASVPDWSAPLSTRGRWIVDADGDRFKLRSGNWHGASGTWNGSGSADDDANHHAGENAGRVPLGLDRAPMAEIISGFHEIGINSIRLPFSNEMIHDTRPVTDGAVAANPTLRGRTPLEVYDVVVRELTASKIAVILNNHTNTTRWCCGVDGNERWNASRSTGAWESDWLFMARRYQGNQRVVGADLYNEVRRTVWDDPNWGLGDNHDWFTASQRVGDRILTEANPDLLIIVEGINWTGIPVDGFAHGRPTLEPVRHLSHTLVDSGKLVYSAHFYGYTGPNHSGATGIGETTDPRYQDLSPTELTDVLNRQALYVTAEGERHFTAPVWISEFGVGGREETGAKQRAWFENFVDHLIRTDADFAYWPLVGWHDNRRGNGWALLHWDAAGHRMGLYDGDDWRAAAWTRLVGAPGRTGHIAPVADWSMLSPDHADFIASRRMRALPDWNSGARKAVCPDGQRLLGLSHTGNRGLCSDATAGPLGDPAGGHEVVVDERHVGSSGDWASGYTKLQCADGHFLTGYSVRGAAVSAALCAVARPGAITGTSGRTVWFDRGDNRGPSPKGGDFAHGHYKGQCAADEYAAGIAYTGRLGSSRTPDALHCRKLT</sequence>
<dbReference type="PANTHER" id="PTHR31263">
    <property type="entry name" value="CELLULASE FAMILY PROTEIN (AFU_ORTHOLOGUE AFUA_5G14560)"/>
    <property type="match status" value="1"/>
</dbReference>
<feature type="region of interest" description="Disordered" evidence="3">
    <location>
        <begin position="95"/>
        <end position="119"/>
    </location>
</feature>
<dbReference type="PANTHER" id="PTHR31263:SF0">
    <property type="entry name" value="CELLULASE FAMILY PROTEIN (AFU_ORTHOLOGUE AFUA_5G14560)"/>
    <property type="match status" value="1"/>
</dbReference>
<dbReference type="Pfam" id="PF00150">
    <property type="entry name" value="Cellulase"/>
    <property type="match status" value="1"/>
</dbReference>
<evidence type="ECO:0000313" key="7">
    <source>
        <dbReference type="Proteomes" id="UP001596180"/>
    </source>
</evidence>
<evidence type="ECO:0000313" key="6">
    <source>
        <dbReference type="EMBL" id="MFC5854666.1"/>
    </source>
</evidence>
<accession>A0ABW1E3S3</accession>
<reference evidence="7" key="1">
    <citation type="journal article" date="2019" name="Int. J. Syst. Evol. Microbiol.">
        <title>The Global Catalogue of Microorganisms (GCM) 10K type strain sequencing project: providing services to taxonomists for standard genome sequencing and annotation.</title>
        <authorList>
            <consortium name="The Broad Institute Genomics Platform"/>
            <consortium name="The Broad Institute Genome Sequencing Center for Infectious Disease"/>
            <person name="Wu L."/>
            <person name="Ma J."/>
        </authorList>
    </citation>
    <scope>NUCLEOTIDE SEQUENCE [LARGE SCALE GENOMIC DNA]</scope>
    <source>
        <strain evidence="7">JCM 10411</strain>
    </source>
</reference>
<keyword evidence="7" id="KW-1185">Reference proteome</keyword>
<feature type="chain" id="PRO_5046517921" evidence="4">
    <location>
        <begin position="25"/>
        <end position="661"/>
    </location>
</feature>
<organism evidence="6 7">
    <name type="scientific">Streptomyces chlorus</name>
    <dbReference type="NCBI Taxonomy" id="887452"/>
    <lineage>
        <taxon>Bacteria</taxon>
        <taxon>Bacillati</taxon>
        <taxon>Actinomycetota</taxon>
        <taxon>Actinomycetes</taxon>
        <taxon>Kitasatosporales</taxon>
        <taxon>Streptomycetaceae</taxon>
        <taxon>Streptomyces</taxon>
    </lineage>
</organism>
<evidence type="ECO:0000259" key="5">
    <source>
        <dbReference type="Pfam" id="PF00150"/>
    </source>
</evidence>
<dbReference type="PROSITE" id="PS00659">
    <property type="entry name" value="GLYCOSYL_HYDROL_F5"/>
    <property type="match status" value="1"/>
</dbReference>
<evidence type="ECO:0000256" key="2">
    <source>
        <dbReference type="ARBA" id="ARBA00023295"/>
    </source>
</evidence>
<dbReference type="InterPro" id="IPR001547">
    <property type="entry name" value="Glyco_hydro_5"/>
</dbReference>
<name>A0ABW1E3S3_9ACTN</name>
<dbReference type="InterPro" id="IPR017853">
    <property type="entry name" value="GH"/>
</dbReference>
<dbReference type="EC" id="3.2.1.-" evidence="6"/>
<evidence type="ECO:0000256" key="3">
    <source>
        <dbReference type="SAM" id="MobiDB-lite"/>
    </source>
</evidence>
<dbReference type="EMBL" id="JBHSOA010000051">
    <property type="protein sequence ID" value="MFC5854666.1"/>
    <property type="molecule type" value="Genomic_DNA"/>
</dbReference>
<dbReference type="Proteomes" id="UP001596180">
    <property type="component" value="Unassembled WGS sequence"/>
</dbReference>
<evidence type="ECO:0000256" key="4">
    <source>
        <dbReference type="SAM" id="SignalP"/>
    </source>
</evidence>
<gene>
    <name evidence="6" type="ORF">ACFPZI_23610</name>
</gene>
<keyword evidence="4" id="KW-0732">Signal</keyword>